<dbReference type="PANTHER" id="PTHR32467:SF90">
    <property type="entry name" value="AP2-LIKE ETHYLENE-RESPONSIVE TRANSCRIPTION FACTOR AIL1"/>
    <property type="match status" value="1"/>
</dbReference>
<evidence type="ECO:0000256" key="6">
    <source>
        <dbReference type="SAM" id="MobiDB-lite"/>
    </source>
</evidence>
<keyword evidence="9" id="KW-1185">Reference proteome</keyword>
<dbReference type="AlphaFoldDB" id="I0Z1X6"/>
<feature type="domain" description="AP2/ERF" evidence="7">
    <location>
        <begin position="157"/>
        <end position="219"/>
    </location>
</feature>
<dbReference type="InterPro" id="IPR036955">
    <property type="entry name" value="AP2/ERF_dom_sf"/>
</dbReference>
<feature type="compositionally biased region" description="Polar residues" evidence="6">
    <location>
        <begin position="519"/>
        <end position="533"/>
    </location>
</feature>
<feature type="region of interest" description="Disordered" evidence="6">
    <location>
        <begin position="22"/>
        <end position="162"/>
    </location>
</feature>
<dbReference type="SMART" id="SM00380">
    <property type="entry name" value="AP2"/>
    <property type="match status" value="3"/>
</dbReference>
<feature type="compositionally biased region" description="Low complexity" evidence="6">
    <location>
        <begin position="887"/>
        <end position="898"/>
    </location>
</feature>
<dbReference type="GO" id="GO:0003700">
    <property type="term" value="F:DNA-binding transcription factor activity"/>
    <property type="evidence" value="ECO:0007669"/>
    <property type="project" value="InterPro"/>
</dbReference>
<dbReference type="OrthoDB" id="546813at2759"/>
<feature type="region of interest" description="Disordered" evidence="6">
    <location>
        <begin position="801"/>
        <end position="900"/>
    </location>
</feature>
<feature type="compositionally biased region" description="Gly residues" evidence="6">
    <location>
        <begin position="88"/>
        <end position="99"/>
    </location>
</feature>
<dbReference type="GO" id="GO:0003677">
    <property type="term" value="F:DNA binding"/>
    <property type="evidence" value="ECO:0007669"/>
    <property type="project" value="UniProtKB-KW"/>
</dbReference>
<dbReference type="InterPro" id="IPR016177">
    <property type="entry name" value="DNA-bd_dom_sf"/>
</dbReference>
<keyword evidence="3" id="KW-0238">DNA-binding</keyword>
<accession>I0Z1X6</accession>
<dbReference type="STRING" id="574566.I0Z1X6"/>
<feature type="compositionally biased region" description="Pro residues" evidence="6">
    <location>
        <begin position="73"/>
        <end position="83"/>
    </location>
</feature>
<dbReference type="EMBL" id="AGSI01000005">
    <property type="protein sequence ID" value="EIE24645.1"/>
    <property type="molecule type" value="Genomic_DNA"/>
</dbReference>
<keyword evidence="5" id="KW-0539">Nucleus</keyword>
<evidence type="ECO:0000256" key="5">
    <source>
        <dbReference type="ARBA" id="ARBA00023242"/>
    </source>
</evidence>
<evidence type="ECO:0000256" key="2">
    <source>
        <dbReference type="ARBA" id="ARBA00023015"/>
    </source>
</evidence>
<feature type="region of interest" description="Disordered" evidence="6">
    <location>
        <begin position="733"/>
        <end position="760"/>
    </location>
</feature>
<dbReference type="Proteomes" id="UP000007264">
    <property type="component" value="Unassembled WGS sequence"/>
</dbReference>
<dbReference type="InterPro" id="IPR001471">
    <property type="entry name" value="AP2/ERF_dom"/>
</dbReference>
<name>I0Z1X6_COCSC</name>
<protein>
    <recommendedName>
        <fullName evidence="7">AP2/ERF domain-containing protein</fullName>
    </recommendedName>
</protein>
<dbReference type="PROSITE" id="PS51032">
    <property type="entry name" value="AP2_ERF"/>
    <property type="match status" value="3"/>
</dbReference>
<sequence length="1197" mass="126001">MQGADNDSDLLQNSALFGGSVLHGEPVSLQKPEGHGFGGSGPSFPGDSGMGERLGASGSMQMKNDPAAAMPPIQLPPGFPNWPSPSNGAGGQQLNGMGNGQPSAAGMHGAGNSMPNGGHAGPSHVRHHSDASSSGAGAAAGTMPMVRQGTGGPNKSRYRGVSYDKKKRKWRVQIKVATLGKSGVSVGYYDTEEAAARAYDRAAIGLLGRNHSAITTNFPLHEYDKEPVPQLIGKTREEVKATLKSERAKVPRRRFSSRQRTSRFMGVGSSNRKNQWQARILVHGKVTHLGYYETEEEAARVYDRVSISLHGPHAQTNYPAAEYEGQDCGEFQGLAREELQRALGVKPMDKSSQYRGVSKKKGKWEAKVMVNRKWAYRELFDSEEEAARAYDDAVWRLKPKEAKSYINFKERYSAERMRTAGKPRPSRQLLQRGSQHSSDSPQGAASSPSGSLVSADGGPGNGNGASAFGRSLPPLSPASAGEAGIARVSSGRTLRASDLVRTNSSASSEEPAMMRRHSSSTGGLPSSLMQGFGSTRPPSPGSSEEALFRGHLMGVPLPGQGGRAGSPVSSTDDGLARRKGLPGLLPPQGQDSATSKNSLPKSASTSHLGGLNQMPPGPMNMGYFPDGSFIPLGPTGEGQPSGYKPSQMPSGLRMLRTMSTPHIAVSQGAPMQPGMAPYSMYSMDNSGGQGQYMMGAPPQYVTSSMPYGAMHGGYEGPQGAMRMRHSASAVELPRSGGMQAGGGSFQQQQQPFPMYGLGAPMAPLTDLQHLSSPRASQSAGQLASGGMMVRVGSEQHLISDQPQQHMGRNPSDTPYPGQSGSPSHRPYSPSPGSMPSPLIGGLNGSLGLRSQSGLSVGEAGTPRRSGLPPHPPSPAASPSHHSRAQLPPHSGPHQQPPSDMQACMHLMNLRNSPDLPWERWADWACGTQVDALDEKPFSMDTLQQQAQDQSQSGQQQMPALPQNAPLTFTMVMPGSMAAQDEGMGGMPRSLSMSQLPMQYRSPGLIQFSGGMTVPGSIPAPQWMGAGQEMGQEGAAGTAAAWRCDYSLPSGQLTGMGQRSASASNLAAMNLPQGDWCGSQDQLQNGASLVKSASVSSLGHLCKQYRAQPFTATLPTLHADKPTDGMGADPSPNTLDANSSLLDDLAGSAMVTDGNGMEGCPSPLRAVQIGGEDLTMFDHTGEGDGTDFLLDPDLTPDD</sequence>
<feature type="compositionally biased region" description="Low complexity" evidence="6">
    <location>
        <begin position="835"/>
        <end position="855"/>
    </location>
</feature>
<feature type="compositionally biased region" description="Polar residues" evidence="6">
    <location>
        <begin position="589"/>
        <end position="607"/>
    </location>
</feature>
<proteinExistence type="predicted"/>
<keyword evidence="4" id="KW-0804">Transcription</keyword>
<evidence type="ECO:0000256" key="3">
    <source>
        <dbReference type="ARBA" id="ARBA00023125"/>
    </source>
</evidence>
<organism evidence="8 9">
    <name type="scientific">Coccomyxa subellipsoidea (strain C-169)</name>
    <name type="common">Green microalga</name>
    <dbReference type="NCBI Taxonomy" id="574566"/>
    <lineage>
        <taxon>Eukaryota</taxon>
        <taxon>Viridiplantae</taxon>
        <taxon>Chlorophyta</taxon>
        <taxon>core chlorophytes</taxon>
        <taxon>Trebouxiophyceae</taxon>
        <taxon>Trebouxiophyceae incertae sedis</taxon>
        <taxon>Coccomyxaceae</taxon>
        <taxon>Coccomyxa</taxon>
        <taxon>Coccomyxa subellipsoidea</taxon>
    </lineage>
</organism>
<evidence type="ECO:0000256" key="4">
    <source>
        <dbReference type="ARBA" id="ARBA00023163"/>
    </source>
</evidence>
<comment type="caution">
    <text evidence="8">The sequence shown here is derived from an EMBL/GenBank/DDBJ whole genome shotgun (WGS) entry which is preliminary data.</text>
</comment>
<dbReference type="CDD" id="cd00018">
    <property type="entry name" value="AP2"/>
    <property type="match status" value="1"/>
</dbReference>
<feature type="region of interest" description="Disordered" evidence="6">
    <location>
        <begin position="415"/>
        <end position="647"/>
    </location>
</feature>
<evidence type="ECO:0000313" key="9">
    <source>
        <dbReference type="Proteomes" id="UP000007264"/>
    </source>
</evidence>
<reference evidence="8 9" key="1">
    <citation type="journal article" date="2012" name="Genome Biol.">
        <title>The genome of the polar eukaryotic microalga coccomyxa subellipsoidea reveals traits of cold adaptation.</title>
        <authorList>
            <person name="Blanc G."/>
            <person name="Agarkova I."/>
            <person name="Grimwood J."/>
            <person name="Kuo A."/>
            <person name="Brueggeman A."/>
            <person name="Dunigan D."/>
            <person name="Gurnon J."/>
            <person name="Ladunga I."/>
            <person name="Lindquist E."/>
            <person name="Lucas S."/>
            <person name="Pangilinan J."/>
            <person name="Proschold T."/>
            <person name="Salamov A."/>
            <person name="Schmutz J."/>
            <person name="Weeks D."/>
            <person name="Yamada T."/>
            <person name="Claverie J.M."/>
            <person name="Grigoriev I."/>
            <person name="Van Etten J."/>
            <person name="Lomsadze A."/>
            <person name="Borodovsky M."/>
        </authorList>
    </citation>
    <scope>NUCLEOTIDE SEQUENCE [LARGE SCALE GENOMIC DNA]</scope>
    <source>
        <strain evidence="8 9">C-169</strain>
    </source>
</reference>
<feature type="domain" description="AP2/ERF" evidence="7">
    <location>
        <begin position="353"/>
        <end position="409"/>
    </location>
</feature>
<feature type="compositionally biased region" description="Low complexity" evidence="6">
    <location>
        <begin position="131"/>
        <end position="141"/>
    </location>
</feature>
<dbReference type="SUPFAM" id="SSF54171">
    <property type="entry name" value="DNA-binding domain"/>
    <property type="match status" value="3"/>
</dbReference>
<evidence type="ECO:0000259" key="7">
    <source>
        <dbReference type="PROSITE" id="PS51032"/>
    </source>
</evidence>
<dbReference type="RefSeq" id="XP_005649189.1">
    <property type="nucleotide sequence ID" value="XM_005649132.1"/>
</dbReference>
<dbReference type="eggNOG" id="ENOG502S9T4">
    <property type="taxonomic scope" value="Eukaryota"/>
</dbReference>
<keyword evidence="2" id="KW-0805">Transcription regulation</keyword>
<evidence type="ECO:0000256" key="1">
    <source>
        <dbReference type="ARBA" id="ARBA00004123"/>
    </source>
</evidence>
<comment type="subcellular location">
    <subcellularLocation>
        <location evidence="1">Nucleus</location>
    </subcellularLocation>
</comment>
<dbReference type="KEGG" id="csl:COCSUDRAFT_62074"/>
<feature type="compositionally biased region" description="Polar residues" evidence="6">
    <location>
        <begin position="801"/>
        <end position="822"/>
    </location>
</feature>
<dbReference type="Pfam" id="PF00847">
    <property type="entry name" value="AP2"/>
    <property type="match status" value="1"/>
</dbReference>
<dbReference type="Gene3D" id="3.30.730.10">
    <property type="entry name" value="AP2/ERF domain"/>
    <property type="match status" value="3"/>
</dbReference>
<dbReference type="GeneID" id="17042968"/>
<evidence type="ECO:0000313" key="8">
    <source>
        <dbReference type="EMBL" id="EIE24645.1"/>
    </source>
</evidence>
<gene>
    <name evidence="8" type="ORF">COCSUDRAFT_62074</name>
</gene>
<feature type="domain" description="AP2/ERF" evidence="7">
    <location>
        <begin position="263"/>
        <end position="319"/>
    </location>
</feature>
<feature type="compositionally biased region" description="Low complexity" evidence="6">
    <location>
        <begin position="745"/>
        <end position="756"/>
    </location>
</feature>
<dbReference type="GO" id="GO:0005634">
    <property type="term" value="C:nucleus"/>
    <property type="evidence" value="ECO:0007669"/>
    <property type="project" value="UniProtKB-SubCell"/>
</dbReference>
<dbReference type="PANTHER" id="PTHR32467">
    <property type="entry name" value="AP2-LIKE ETHYLENE-RESPONSIVE TRANSCRIPTION FACTOR"/>
    <property type="match status" value="1"/>
</dbReference>
<feature type="compositionally biased region" description="Low complexity" evidence="6">
    <location>
        <begin position="437"/>
        <end position="451"/>
    </location>
</feature>